<dbReference type="Proteomes" id="UP000250275">
    <property type="component" value="Unassembled WGS sequence"/>
</dbReference>
<feature type="compositionally biased region" description="Basic and acidic residues" evidence="1">
    <location>
        <begin position="101"/>
        <end position="116"/>
    </location>
</feature>
<evidence type="ECO:0000313" key="2">
    <source>
        <dbReference type="EMBL" id="OAD61371.1"/>
    </source>
</evidence>
<keyword evidence="3" id="KW-1185">Reference proteome</keyword>
<dbReference type="EMBL" id="KQ760221">
    <property type="protein sequence ID" value="OAD61371.1"/>
    <property type="molecule type" value="Genomic_DNA"/>
</dbReference>
<sequence length="188" mass="21120">MTSMTVNVPTKRGLVNYDLECTEVPSKDLITSANIIDPPMKCRSETKEKGWLPEGGAIFRGADGGSRQTHCLPLKPDRSRRVRSARPTAAPLSAREWQPTPRERKNRSSEETKHTVEGNSIVPRQPTPGATKDPRDPTPRKWKNCWSEVRRNEIEENSIVPWKPPSGTMDNNCNLCCPRVGTVDFDVE</sequence>
<protein>
    <submittedName>
        <fullName evidence="2">Uncharacterized protein</fullName>
    </submittedName>
</protein>
<reference evidence="2 3" key="1">
    <citation type="submission" date="2015-07" db="EMBL/GenBank/DDBJ databases">
        <title>The genome of Eufriesea mexicana.</title>
        <authorList>
            <person name="Pan H."/>
            <person name="Kapheim K."/>
        </authorList>
    </citation>
    <scope>NUCLEOTIDE SEQUENCE [LARGE SCALE GENOMIC DNA]</scope>
    <source>
        <strain evidence="2">0111107269</strain>
        <tissue evidence="2">Whole body</tissue>
    </source>
</reference>
<evidence type="ECO:0000313" key="3">
    <source>
        <dbReference type="Proteomes" id="UP000250275"/>
    </source>
</evidence>
<name>A0A310SKX0_9HYME</name>
<accession>A0A310SKX0</accession>
<proteinExistence type="predicted"/>
<gene>
    <name evidence="2" type="ORF">WN48_01382</name>
</gene>
<feature type="region of interest" description="Disordered" evidence="1">
    <location>
        <begin position="59"/>
        <end position="142"/>
    </location>
</feature>
<evidence type="ECO:0000256" key="1">
    <source>
        <dbReference type="SAM" id="MobiDB-lite"/>
    </source>
</evidence>
<dbReference type="AlphaFoldDB" id="A0A310SKX0"/>
<organism evidence="2 3">
    <name type="scientific">Eufriesea mexicana</name>
    <dbReference type="NCBI Taxonomy" id="516756"/>
    <lineage>
        <taxon>Eukaryota</taxon>
        <taxon>Metazoa</taxon>
        <taxon>Ecdysozoa</taxon>
        <taxon>Arthropoda</taxon>
        <taxon>Hexapoda</taxon>
        <taxon>Insecta</taxon>
        <taxon>Pterygota</taxon>
        <taxon>Neoptera</taxon>
        <taxon>Endopterygota</taxon>
        <taxon>Hymenoptera</taxon>
        <taxon>Apocrita</taxon>
        <taxon>Aculeata</taxon>
        <taxon>Apoidea</taxon>
        <taxon>Anthophila</taxon>
        <taxon>Apidae</taxon>
        <taxon>Eufriesea</taxon>
    </lineage>
</organism>